<dbReference type="Gene3D" id="3.90.920.10">
    <property type="entry name" value="DNA primase, PRIM domain"/>
    <property type="match status" value="1"/>
</dbReference>
<comment type="caution">
    <text evidence="2">The sequence shown here is derived from an EMBL/GenBank/DDBJ whole genome shotgun (WGS) entry which is preliminary data.</text>
</comment>
<feature type="domain" description="TOTE conflict system primase" evidence="1">
    <location>
        <begin position="29"/>
        <end position="204"/>
    </location>
</feature>
<dbReference type="RefSeq" id="WP_058950505.1">
    <property type="nucleotide sequence ID" value="NZ_BBXV01000029.1"/>
</dbReference>
<dbReference type="OrthoDB" id="2453150at2"/>
<protein>
    <submittedName>
        <fullName evidence="2">DNA primase small subunit</fullName>
    </submittedName>
</protein>
<evidence type="ECO:0000313" key="2">
    <source>
        <dbReference type="EMBL" id="GAQ18518.1"/>
    </source>
</evidence>
<dbReference type="EMBL" id="BBXV01000029">
    <property type="protein sequence ID" value="GAQ18518.1"/>
    <property type="molecule type" value="Genomic_DNA"/>
</dbReference>
<gene>
    <name evidence="2" type="ORF">OPHB3_2459</name>
</gene>
<dbReference type="Proteomes" id="UP000052946">
    <property type="component" value="Unassembled WGS sequence"/>
</dbReference>
<proteinExistence type="predicted"/>
<dbReference type="InterPro" id="IPR054347">
    <property type="entry name" value="TOTE_primase"/>
</dbReference>
<reference evidence="3" key="1">
    <citation type="submission" date="2015-07" db="EMBL/GenBank/DDBJ databases">
        <title>Draft Genome Sequence of Oceanobacillus picturae Heshi-B3 that Was Isolated from Fermented Rice Bran with Aging Salted Mackerel, Which Was Named Heshiko as Traditional Fermented Seafood in Japan.</title>
        <authorList>
            <person name="Akuzawa S."/>
            <person name="Nakagawa J."/>
            <person name="Kanekatsu T."/>
            <person name="Kanesaki Y."/>
            <person name="Suzuki T."/>
        </authorList>
    </citation>
    <scope>NUCLEOTIDE SEQUENCE [LARGE SCALE GENOMIC DNA]</scope>
    <source>
        <strain evidence="3">Heshi-B3</strain>
    </source>
</reference>
<name>A0A0U9HFG7_9BACI</name>
<evidence type="ECO:0000313" key="3">
    <source>
        <dbReference type="Proteomes" id="UP000052946"/>
    </source>
</evidence>
<dbReference type="AlphaFoldDB" id="A0A0U9HFG7"/>
<evidence type="ECO:0000259" key="1">
    <source>
        <dbReference type="Pfam" id="PF22548"/>
    </source>
</evidence>
<organism evidence="2 3">
    <name type="scientific">Oceanobacillus picturae</name>
    <dbReference type="NCBI Taxonomy" id="171693"/>
    <lineage>
        <taxon>Bacteria</taxon>
        <taxon>Bacillati</taxon>
        <taxon>Bacillota</taxon>
        <taxon>Bacilli</taxon>
        <taxon>Bacillales</taxon>
        <taxon>Bacillaceae</taxon>
        <taxon>Oceanobacillus</taxon>
    </lineage>
</organism>
<sequence>MGQLNKQLIKKFNELYIQTRYKYLVQFKDGKYITLTHNARNKRPKLNDSMLQTHLKGDITYGIFAGGHFNKFITFDVDCEEHPTARWATLKLVNTLVQDFEINRSDIHVSYSGSKGYHVDIFFDKPVLVTELKSFYRSVMVNVGSIPNGQIEFRATSTQGVKLPLGIHQKTGNRCWFVDNETLDPIESYDYLLEVEPISSETITDNDFGLTDEQVTEFERVAASTDITVNAVDLSQALHNAARIIETGRLTQSGTRHKTTFTLACFGNTQGWESDETVAVIMDVLLATPGEYFSEGSTPEYWQKEAERLVKYVFDKDISITDSDKQLVVYKSEILAVLSCGTFRQKQLAYAMLITSKRYGNIFYLTIGTAMKMIGTSSRTTVTTAVKKLVEVGFIEYQRKAEVDKARSLELGQVRYKPNKYQLAFDKPAEGEKSVKVSAEDDIIDVALMLCDVSEIRKHVKRREFDNRWKTRVS</sequence>
<dbReference type="Pfam" id="PF22548">
    <property type="entry name" value="AEP-TOTE"/>
    <property type="match status" value="1"/>
</dbReference>
<dbReference type="SUPFAM" id="SSF56747">
    <property type="entry name" value="Prim-pol domain"/>
    <property type="match status" value="1"/>
</dbReference>
<accession>A0A0U9HFG7</accession>
<reference evidence="2 3" key="2">
    <citation type="journal article" date="2016" name="Genome Announc.">
        <title>Draft Genome Sequence of Oceanobacillus picturae Heshi-B3, Isolated from Fermented Rice Bran in a Traditional Japanese Seafood Dish.</title>
        <authorList>
            <person name="Akuzawa S."/>
            <person name="Nagaoka J."/>
            <person name="Kanekatsu M."/>
            <person name="Kanesaki Y."/>
            <person name="Suzuki T."/>
        </authorList>
    </citation>
    <scope>NUCLEOTIDE SEQUENCE [LARGE SCALE GENOMIC DNA]</scope>
    <source>
        <strain evidence="2 3">Heshi-B3</strain>
    </source>
</reference>